<gene>
    <name evidence="1" type="ORF">DID88_007768</name>
</gene>
<sequence length="85" mass="10075">MRYGLKGGLVTSRESEFRIDELGSRRHLTLLYCKTNSHHHNVRSCEGYSITEIRQFSELSLKNQNSDHDLEFRRNIYLTRSLMND</sequence>
<dbReference type="EMBL" id="QKRW01000005">
    <property type="protein sequence ID" value="RAL66988.1"/>
    <property type="molecule type" value="Genomic_DNA"/>
</dbReference>
<comment type="caution">
    <text evidence="1">The sequence shown here is derived from an EMBL/GenBank/DDBJ whole genome shotgun (WGS) entry which is preliminary data.</text>
</comment>
<proteinExistence type="predicted"/>
<evidence type="ECO:0000313" key="1">
    <source>
        <dbReference type="EMBL" id="RAL66988.1"/>
    </source>
</evidence>
<organism evidence="1 2">
    <name type="scientific">Monilinia fructigena</name>
    <dbReference type="NCBI Taxonomy" id="38457"/>
    <lineage>
        <taxon>Eukaryota</taxon>
        <taxon>Fungi</taxon>
        <taxon>Dikarya</taxon>
        <taxon>Ascomycota</taxon>
        <taxon>Pezizomycotina</taxon>
        <taxon>Leotiomycetes</taxon>
        <taxon>Helotiales</taxon>
        <taxon>Sclerotiniaceae</taxon>
        <taxon>Monilinia</taxon>
    </lineage>
</organism>
<evidence type="ECO:0000313" key="2">
    <source>
        <dbReference type="Proteomes" id="UP000249056"/>
    </source>
</evidence>
<name>A0A395J4B3_9HELO</name>
<protein>
    <submittedName>
        <fullName evidence="1">Uncharacterized protein</fullName>
    </submittedName>
</protein>
<keyword evidence="2" id="KW-1185">Reference proteome</keyword>
<dbReference type="AlphaFoldDB" id="A0A395J4B3"/>
<reference evidence="1 2" key="1">
    <citation type="submission" date="2018-06" db="EMBL/GenBank/DDBJ databases">
        <title>Genome Sequence of the Brown Rot Fungal Pathogen Monilinia fructigena.</title>
        <authorList>
            <person name="Landi L."/>
            <person name="De Miccolis Angelini R.M."/>
            <person name="Pollastro S."/>
            <person name="Abate D."/>
            <person name="Faretra F."/>
            <person name="Romanazzi G."/>
        </authorList>
    </citation>
    <scope>NUCLEOTIDE SEQUENCE [LARGE SCALE GENOMIC DNA]</scope>
    <source>
        <strain evidence="1 2">Mfrg269</strain>
    </source>
</reference>
<dbReference type="Proteomes" id="UP000249056">
    <property type="component" value="Unassembled WGS sequence"/>
</dbReference>
<dbReference type="OrthoDB" id="10538588at2759"/>
<accession>A0A395J4B3</accession>